<gene>
    <name evidence="2" type="ORF">CQW23_24462</name>
</gene>
<dbReference type="PANTHER" id="PTHR33499">
    <property type="entry name" value="OS12G0282400 PROTEIN-RELATED"/>
    <property type="match status" value="1"/>
</dbReference>
<protein>
    <submittedName>
        <fullName evidence="2">Uncharacterized protein</fullName>
    </submittedName>
</protein>
<dbReference type="EMBL" id="MLFT02000010">
    <property type="protein sequence ID" value="PHT36762.1"/>
    <property type="molecule type" value="Genomic_DNA"/>
</dbReference>
<sequence length="228" mass="25807">MRGTGRGRSERGGAARGRGRGNFREYLSSDTTSHPQIQPIGVVGTSLETGQLSNPSEGPMQTQQKQRGPIQRTSPETQSSRNLDESLRLSVEAEIGTARLHVIYSSYNNDKDRSSHHLEDVDLDDWKHLVEYFDSDKFKRNPLTGEKETSDKIWEIQHTRKNVNGECVWLDPQSEQIHGQLQKLVVEQQSKEIELRMTGDEILTSVLGEKSGYVWGKGYNKPTKKNQT</sequence>
<dbReference type="OrthoDB" id="1693841at2759"/>
<organism evidence="2 3">
    <name type="scientific">Capsicum baccatum</name>
    <name type="common">Peruvian pepper</name>
    <dbReference type="NCBI Taxonomy" id="33114"/>
    <lineage>
        <taxon>Eukaryota</taxon>
        <taxon>Viridiplantae</taxon>
        <taxon>Streptophyta</taxon>
        <taxon>Embryophyta</taxon>
        <taxon>Tracheophyta</taxon>
        <taxon>Spermatophyta</taxon>
        <taxon>Magnoliopsida</taxon>
        <taxon>eudicotyledons</taxon>
        <taxon>Gunneridae</taxon>
        <taxon>Pentapetalae</taxon>
        <taxon>asterids</taxon>
        <taxon>lamiids</taxon>
        <taxon>Solanales</taxon>
        <taxon>Solanaceae</taxon>
        <taxon>Solanoideae</taxon>
        <taxon>Capsiceae</taxon>
        <taxon>Capsicum</taxon>
    </lineage>
</organism>
<dbReference type="PANTHER" id="PTHR33499:SF27">
    <property type="entry name" value="TRANSPOSASE TNP1_EN_SPM-LIKE DOMAIN-CONTAINING PROTEIN"/>
    <property type="match status" value="1"/>
</dbReference>
<evidence type="ECO:0000256" key="1">
    <source>
        <dbReference type="SAM" id="MobiDB-lite"/>
    </source>
</evidence>
<proteinExistence type="predicted"/>
<feature type="region of interest" description="Disordered" evidence="1">
    <location>
        <begin position="1"/>
        <end position="85"/>
    </location>
</feature>
<accession>A0A2G2VUY4</accession>
<reference evidence="3" key="2">
    <citation type="journal article" date="2017" name="J. Anim. Genet.">
        <title>Multiple reference genome sequences of hot pepper reveal the massive evolution of plant disease resistance genes by retroduplication.</title>
        <authorList>
            <person name="Kim S."/>
            <person name="Park J."/>
            <person name="Yeom S.-I."/>
            <person name="Kim Y.-M."/>
            <person name="Seo E."/>
            <person name="Kim K.-T."/>
            <person name="Kim M.-S."/>
            <person name="Lee J.M."/>
            <person name="Cheong K."/>
            <person name="Shin H.-S."/>
            <person name="Kim S.-B."/>
            <person name="Han K."/>
            <person name="Lee J."/>
            <person name="Park M."/>
            <person name="Lee H.-A."/>
            <person name="Lee H.-Y."/>
            <person name="Lee Y."/>
            <person name="Oh S."/>
            <person name="Lee J.H."/>
            <person name="Choi E."/>
            <person name="Choi E."/>
            <person name="Lee S.E."/>
            <person name="Jeon J."/>
            <person name="Kim H."/>
            <person name="Choi G."/>
            <person name="Song H."/>
            <person name="Lee J."/>
            <person name="Lee S.-C."/>
            <person name="Kwon J.-K."/>
            <person name="Lee H.-Y."/>
            <person name="Koo N."/>
            <person name="Hong Y."/>
            <person name="Kim R.W."/>
            <person name="Kang W.-H."/>
            <person name="Huh J.H."/>
            <person name="Kang B.-C."/>
            <person name="Yang T.-J."/>
            <person name="Lee Y.-H."/>
            <person name="Bennetzen J.L."/>
            <person name="Choi D."/>
        </authorList>
    </citation>
    <scope>NUCLEOTIDE SEQUENCE [LARGE SCALE GENOMIC DNA]</scope>
    <source>
        <strain evidence="3">cv. PBC81</strain>
    </source>
</reference>
<comment type="caution">
    <text evidence="2">The sequence shown here is derived from an EMBL/GenBank/DDBJ whole genome shotgun (WGS) entry which is preliminary data.</text>
</comment>
<name>A0A2G2VUY4_CAPBA</name>
<feature type="compositionally biased region" description="Polar residues" evidence="1">
    <location>
        <begin position="46"/>
        <end position="81"/>
    </location>
</feature>
<evidence type="ECO:0000313" key="2">
    <source>
        <dbReference type="EMBL" id="PHT36762.1"/>
    </source>
</evidence>
<dbReference type="Proteomes" id="UP000224567">
    <property type="component" value="Unassembled WGS sequence"/>
</dbReference>
<keyword evidence="3" id="KW-1185">Reference proteome</keyword>
<evidence type="ECO:0000313" key="3">
    <source>
        <dbReference type="Proteomes" id="UP000224567"/>
    </source>
</evidence>
<dbReference type="AlphaFoldDB" id="A0A2G2VUY4"/>
<reference evidence="2 3" key="1">
    <citation type="journal article" date="2017" name="Genome Biol.">
        <title>New reference genome sequences of hot pepper reveal the massive evolution of plant disease-resistance genes by retroduplication.</title>
        <authorList>
            <person name="Kim S."/>
            <person name="Park J."/>
            <person name="Yeom S.I."/>
            <person name="Kim Y.M."/>
            <person name="Seo E."/>
            <person name="Kim K.T."/>
            <person name="Kim M.S."/>
            <person name="Lee J.M."/>
            <person name="Cheong K."/>
            <person name="Shin H.S."/>
            <person name="Kim S.B."/>
            <person name="Han K."/>
            <person name="Lee J."/>
            <person name="Park M."/>
            <person name="Lee H.A."/>
            <person name="Lee H.Y."/>
            <person name="Lee Y."/>
            <person name="Oh S."/>
            <person name="Lee J.H."/>
            <person name="Choi E."/>
            <person name="Choi E."/>
            <person name="Lee S.E."/>
            <person name="Jeon J."/>
            <person name="Kim H."/>
            <person name="Choi G."/>
            <person name="Song H."/>
            <person name="Lee J."/>
            <person name="Lee S.C."/>
            <person name="Kwon J.K."/>
            <person name="Lee H.Y."/>
            <person name="Koo N."/>
            <person name="Hong Y."/>
            <person name="Kim R.W."/>
            <person name="Kang W.H."/>
            <person name="Huh J.H."/>
            <person name="Kang B.C."/>
            <person name="Yang T.J."/>
            <person name="Lee Y.H."/>
            <person name="Bennetzen J.L."/>
            <person name="Choi D."/>
        </authorList>
    </citation>
    <scope>NUCLEOTIDE SEQUENCE [LARGE SCALE GENOMIC DNA]</scope>
    <source>
        <strain evidence="3">cv. PBC81</strain>
    </source>
</reference>